<evidence type="ECO:0000256" key="13">
    <source>
        <dbReference type="ARBA" id="ARBA00022842"/>
    </source>
</evidence>
<evidence type="ECO:0000256" key="6">
    <source>
        <dbReference type="ARBA" id="ARBA00022527"/>
    </source>
</evidence>
<evidence type="ECO:0000313" key="25">
    <source>
        <dbReference type="Proteomes" id="UP001165085"/>
    </source>
</evidence>
<protein>
    <recommendedName>
        <fullName evidence="16">cGMP-dependent protein kinase</fullName>
        <ecNumber evidence="4">3.1.3.16</ecNumber>
    </recommendedName>
</protein>
<dbReference type="PROSITE" id="PS00888">
    <property type="entry name" value="CNMP_BINDING_1"/>
    <property type="match status" value="2"/>
</dbReference>
<keyword evidence="25" id="KW-1185">Reference proteome</keyword>
<dbReference type="PROSITE" id="PS00889">
    <property type="entry name" value="CNMP_BINDING_2"/>
    <property type="match status" value="1"/>
</dbReference>
<dbReference type="GO" id="GO:0004722">
    <property type="term" value="F:protein serine/threonine phosphatase activity"/>
    <property type="evidence" value="ECO:0007669"/>
    <property type="project" value="UniProtKB-EC"/>
</dbReference>
<dbReference type="EC" id="3.1.3.16" evidence="4"/>
<keyword evidence="14 19" id="KW-0904">Protein phosphatase</keyword>
<evidence type="ECO:0000313" key="24">
    <source>
        <dbReference type="EMBL" id="GMH61812.1"/>
    </source>
</evidence>
<dbReference type="AlphaFoldDB" id="A0A9W6ZWP4"/>
<accession>A0A9W6ZWP4</accession>
<comment type="subcellular location">
    <subcellularLocation>
        <location evidence="3">Membrane</location>
        <topology evidence="3">Peripheral membrane protein</topology>
    </subcellularLocation>
</comment>
<dbReference type="InterPro" id="IPR036457">
    <property type="entry name" value="PPM-type-like_dom_sf"/>
</dbReference>
<evidence type="ECO:0000256" key="17">
    <source>
        <dbReference type="ARBA" id="ARBA00047761"/>
    </source>
</evidence>
<evidence type="ECO:0000256" key="10">
    <source>
        <dbReference type="ARBA" id="ARBA00022777"/>
    </source>
</evidence>
<dbReference type="Gene3D" id="3.30.200.20">
    <property type="entry name" value="Phosphorylase Kinase, domain 1"/>
    <property type="match status" value="1"/>
</dbReference>
<comment type="cofactor">
    <cofactor evidence="2">
        <name>Mg(2+)</name>
        <dbReference type="ChEBI" id="CHEBI:18420"/>
    </cofactor>
</comment>
<dbReference type="SMART" id="SM00220">
    <property type="entry name" value="S_TKc"/>
    <property type="match status" value="1"/>
</dbReference>
<reference evidence="25" key="1">
    <citation type="journal article" date="2023" name="Commun. Biol.">
        <title>Genome analysis of Parmales, the sister group of diatoms, reveals the evolutionary specialization of diatoms from phago-mixotrophs to photoautotrophs.</title>
        <authorList>
            <person name="Ban H."/>
            <person name="Sato S."/>
            <person name="Yoshikawa S."/>
            <person name="Yamada K."/>
            <person name="Nakamura Y."/>
            <person name="Ichinomiya M."/>
            <person name="Sato N."/>
            <person name="Blanc-Mathieu R."/>
            <person name="Endo H."/>
            <person name="Kuwata A."/>
            <person name="Ogata H."/>
        </authorList>
    </citation>
    <scope>NUCLEOTIDE SEQUENCE [LARGE SCALE GENOMIC DNA]</scope>
    <source>
        <strain evidence="25">NIES 3701</strain>
    </source>
</reference>
<keyword evidence="9" id="KW-0547">Nucleotide-binding</keyword>
<feature type="region of interest" description="Disordered" evidence="20">
    <location>
        <begin position="1"/>
        <end position="24"/>
    </location>
</feature>
<dbReference type="OrthoDB" id="10264738at2759"/>
<evidence type="ECO:0000256" key="15">
    <source>
        <dbReference type="ARBA" id="ARBA00023211"/>
    </source>
</evidence>
<feature type="domain" description="Cyclic nucleotide-binding" evidence="22">
    <location>
        <begin position="473"/>
        <end position="579"/>
    </location>
</feature>
<dbReference type="Gene3D" id="1.10.510.10">
    <property type="entry name" value="Transferase(Phosphotransferase) domain 1"/>
    <property type="match status" value="1"/>
</dbReference>
<evidence type="ECO:0000256" key="18">
    <source>
        <dbReference type="ARBA" id="ARBA00048336"/>
    </source>
</evidence>
<evidence type="ECO:0000256" key="7">
    <source>
        <dbReference type="ARBA" id="ARBA00022679"/>
    </source>
</evidence>
<dbReference type="EMBL" id="BRXY01000074">
    <property type="protein sequence ID" value="GMH61812.1"/>
    <property type="molecule type" value="Genomic_DNA"/>
</dbReference>
<evidence type="ECO:0000256" key="11">
    <source>
        <dbReference type="ARBA" id="ARBA00022801"/>
    </source>
</evidence>
<dbReference type="CDD" id="cd00143">
    <property type="entry name" value="PP2Cc"/>
    <property type="match status" value="1"/>
</dbReference>
<organism evidence="24 25">
    <name type="scientific">Triparma strigata</name>
    <dbReference type="NCBI Taxonomy" id="1606541"/>
    <lineage>
        <taxon>Eukaryota</taxon>
        <taxon>Sar</taxon>
        <taxon>Stramenopiles</taxon>
        <taxon>Ochrophyta</taxon>
        <taxon>Bolidophyceae</taxon>
        <taxon>Parmales</taxon>
        <taxon>Triparmaceae</taxon>
        <taxon>Triparma</taxon>
    </lineage>
</organism>
<dbReference type="PRINTS" id="PR00103">
    <property type="entry name" value="CAMPKINASE"/>
</dbReference>
<comment type="similarity">
    <text evidence="19">Belongs to the PP2C family.</text>
</comment>
<feature type="domain" description="PPM-type phosphatase" evidence="23">
    <location>
        <begin position="61"/>
        <end position="370"/>
    </location>
</feature>
<feature type="domain" description="Cyclic nucleotide-binding" evidence="22">
    <location>
        <begin position="595"/>
        <end position="700"/>
    </location>
</feature>
<dbReference type="InterPro" id="IPR018490">
    <property type="entry name" value="cNMP-bd_dom_sf"/>
</dbReference>
<evidence type="ECO:0000256" key="3">
    <source>
        <dbReference type="ARBA" id="ARBA00004170"/>
    </source>
</evidence>
<keyword evidence="6" id="KW-0723">Serine/threonine-protein kinase</keyword>
<dbReference type="Gene3D" id="2.60.120.10">
    <property type="entry name" value="Jelly Rolls"/>
    <property type="match status" value="2"/>
</dbReference>
<evidence type="ECO:0000256" key="14">
    <source>
        <dbReference type="ARBA" id="ARBA00022912"/>
    </source>
</evidence>
<dbReference type="InterPro" id="IPR000595">
    <property type="entry name" value="cNMP-bd_dom"/>
</dbReference>
<dbReference type="GO" id="GO:0005524">
    <property type="term" value="F:ATP binding"/>
    <property type="evidence" value="ECO:0007669"/>
    <property type="project" value="UniProtKB-KW"/>
</dbReference>
<dbReference type="GO" id="GO:0046872">
    <property type="term" value="F:metal ion binding"/>
    <property type="evidence" value="ECO:0007669"/>
    <property type="project" value="UniProtKB-KW"/>
</dbReference>
<evidence type="ECO:0000256" key="19">
    <source>
        <dbReference type="RuleBase" id="RU003465"/>
    </source>
</evidence>
<dbReference type="CDD" id="cd00038">
    <property type="entry name" value="CAP_ED"/>
    <property type="match status" value="2"/>
</dbReference>
<dbReference type="InterPro" id="IPR011009">
    <property type="entry name" value="Kinase-like_dom_sf"/>
</dbReference>
<dbReference type="Proteomes" id="UP001165085">
    <property type="component" value="Unassembled WGS sequence"/>
</dbReference>
<sequence>MGNCGSNPVQSDSSSSPPDYDNYSPLSEEEIMKRIVSSESSKVLTYESEPGKPEAGTFDIRYAYVSQKGYYPNALNKPNQDSFCVIPKFCKSDSCSLFGVFDGHGSFGDTCSIFAKNKLPYWLQEMVKTKQQETGRGIHDLTKAELEEVYTNAFITTNESCHRAAFDDVLSGTTAITVLILGRYLHIANVGDSRAIICSQHEKQTNKVLAEPLSIDQTPFRKDERERVKKCGAKVLTIDQIEGIEPIHENWGTELGKEIDEIGDPPRLWNVTLDKPGTAFTRSIGDACAEGIGVFAEPEHLTRELSDLDRYVVIASDGVFEFLTSQTVCDMVHSFTDPLDACRKVVRESYNLWLQYEVRTDDITMIALYLENIKFASDSSHGEAESMVDRSLQAIEYQKTKRMTSSHALRDMTEHKPVRRAMSKAKRRMVLDQTRRMSAAAEGFEDFPLEKFFVEKTEEETARLASLTKANFLFQHLMSDQLTKLYSVFEKIEVKRGDVVIKQGDQGDKFYVVDSGNFEVTVRGEDGIIHVVMTYDEGGSSFGELSLMYGKPRAATVTATSDGIVWALARQAFKAMLMRKVSHTNLIKILKKVDILKQLPIPQLQRLCDVLGEQTFSDGQNIVNQGEKGDHFYIVSSGECMCTTIDPKTKAEKELQRLKTNDYFGERSLIMSEPRALNVVAVGKTSVFSLHRSAFIEVVGDLHELIAHDQEKKMAMRQVQSTTTYRIAKHTIQGVNYAELDFQSWACRYDYGFLGVYVHKRAGSLAFQMYTVKVTSKKKAIDQNIDDQIVQDKDLLALLSRPSTFVPVILASFTDAKCVYSVYKGEVVCQLSEILSTVENFDETASIFYASCVIMALDFLHEEGVMHRRVTPECIWITSKGYAQLGDLGCAKEMSGQQQFTMCGDPSYLAPEQVKSRGHNHTVDFWSLGVLIFEMLTGELPFGDADTPETELYKNISLHAFGDPVFKSAANSSTLSPSSIELVGLLLHDESNVRLGAGPKGCDSIKSHAFFTGINWKDLTTGRVPSPHADICGTKTSVNTGRELEVEFVEEAEEVREGLPEGLENF</sequence>
<dbReference type="Pfam" id="PF00069">
    <property type="entry name" value="Pkinase"/>
    <property type="match status" value="1"/>
</dbReference>
<comment type="catalytic activity">
    <reaction evidence="17">
        <text>O-phospho-L-seryl-[protein] + H2O = L-seryl-[protein] + phosphate</text>
        <dbReference type="Rhea" id="RHEA:20629"/>
        <dbReference type="Rhea" id="RHEA-COMP:9863"/>
        <dbReference type="Rhea" id="RHEA-COMP:11604"/>
        <dbReference type="ChEBI" id="CHEBI:15377"/>
        <dbReference type="ChEBI" id="CHEBI:29999"/>
        <dbReference type="ChEBI" id="CHEBI:43474"/>
        <dbReference type="ChEBI" id="CHEBI:83421"/>
        <dbReference type="EC" id="3.1.3.16"/>
    </reaction>
</comment>
<evidence type="ECO:0000259" key="22">
    <source>
        <dbReference type="PROSITE" id="PS50042"/>
    </source>
</evidence>
<evidence type="ECO:0000256" key="9">
    <source>
        <dbReference type="ARBA" id="ARBA00022741"/>
    </source>
</evidence>
<evidence type="ECO:0000256" key="12">
    <source>
        <dbReference type="ARBA" id="ARBA00022840"/>
    </source>
</evidence>
<evidence type="ECO:0000256" key="20">
    <source>
        <dbReference type="SAM" id="MobiDB-lite"/>
    </source>
</evidence>
<comment type="catalytic activity">
    <reaction evidence="18">
        <text>O-phospho-L-threonyl-[protein] + H2O = L-threonyl-[protein] + phosphate</text>
        <dbReference type="Rhea" id="RHEA:47004"/>
        <dbReference type="Rhea" id="RHEA-COMP:11060"/>
        <dbReference type="Rhea" id="RHEA-COMP:11605"/>
        <dbReference type="ChEBI" id="CHEBI:15377"/>
        <dbReference type="ChEBI" id="CHEBI:30013"/>
        <dbReference type="ChEBI" id="CHEBI:43474"/>
        <dbReference type="ChEBI" id="CHEBI:61977"/>
        <dbReference type="EC" id="3.1.3.16"/>
    </reaction>
</comment>
<dbReference type="PROSITE" id="PS01032">
    <property type="entry name" value="PPM_1"/>
    <property type="match status" value="1"/>
</dbReference>
<keyword evidence="10" id="KW-0418">Kinase</keyword>
<evidence type="ECO:0000256" key="4">
    <source>
        <dbReference type="ARBA" id="ARBA00013081"/>
    </source>
</evidence>
<keyword evidence="8" id="KW-0479">Metal-binding</keyword>
<evidence type="ECO:0000256" key="16">
    <source>
        <dbReference type="ARBA" id="ARBA00024113"/>
    </source>
</evidence>
<keyword evidence="7" id="KW-0808">Transferase</keyword>
<dbReference type="PANTHER" id="PTHR24353:SF37">
    <property type="entry name" value="CAMP-DEPENDENT PROTEIN KINASE CATALYTIC SUBUNIT PRKX"/>
    <property type="match status" value="1"/>
</dbReference>
<proteinExistence type="inferred from homology"/>
<name>A0A9W6ZWP4_9STRA</name>
<evidence type="ECO:0000256" key="5">
    <source>
        <dbReference type="ARBA" id="ARBA00022490"/>
    </source>
</evidence>
<dbReference type="Pfam" id="PF00481">
    <property type="entry name" value="PP2C"/>
    <property type="match status" value="1"/>
</dbReference>
<dbReference type="SMART" id="SM00100">
    <property type="entry name" value="cNMP"/>
    <property type="match status" value="2"/>
</dbReference>
<keyword evidence="5" id="KW-0963">Cytoplasm</keyword>
<comment type="caution">
    <text evidence="24">The sequence shown here is derived from an EMBL/GenBank/DDBJ whole genome shotgun (WGS) entry which is preliminary data.</text>
</comment>
<dbReference type="SMART" id="SM00332">
    <property type="entry name" value="PP2Cc"/>
    <property type="match status" value="1"/>
</dbReference>
<keyword evidence="13" id="KW-0460">Magnesium</keyword>
<gene>
    <name evidence="24" type="ORF">TrST_g1048</name>
</gene>
<dbReference type="PROSITE" id="PS50042">
    <property type="entry name" value="CNMP_BINDING_3"/>
    <property type="match status" value="2"/>
</dbReference>
<evidence type="ECO:0000256" key="8">
    <source>
        <dbReference type="ARBA" id="ARBA00022723"/>
    </source>
</evidence>
<evidence type="ECO:0000259" key="23">
    <source>
        <dbReference type="PROSITE" id="PS51746"/>
    </source>
</evidence>
<dbReference type="PROSITE" id="PS50011">
    <property type="entry name" value="PROTEIN_KINASE_DOM"/>
    <property type="match status" value="1"/>
</dbReference>
<feature type="domain" description="Protein kinase" evidence="21">
    <location>
        <begin position="742"/>
        <end position="1011"/>
    </location>
</feature>
<evidence type="ECO:0000256" key="1">
    <source>
        <dbReference type="ARBA" id="ARBA00001936"/>
    </source>
</evidence>
<dbReference type="PANTHER" id="PTHR24353">
    <property type="entry name" value="CYCLIC NUCLEOTIDE-DEPENDENT PROTEIN KINASE"/>
    <property type="match status" value="1"/>
</dbReference>
<dbReference type="GO" id="GO:0016020">
    <property type="term" value="C:membrane"/>
    <property type="evidence" value="ECO:0007669"/>
    <property type="project" value="UniProtKB-SubCell"/>
</dbReference>
<keyword evidence="11 19" id="KW-0378">Hydrolase</keyword>
<dbReference type="GO" id="GO:0005952">
    <property type="term" value="C:cAMP-dependent protein kinase complex"/>
    <property type="evidence" value="ECO:0007669"/>
    <property type="project" value="TreeGrafter"/>
</dbReference>
<dbReference type="InterPro" id="IPR001932">
    <property type="entry name" value="PPM-type_phosphatase-like_dom"/>
</dbReference>
<dbReference type="GO" id="GO:0004691">
    <property type="term" value="F:cAMP-dependent protein kinase activity"/>
    <property type="evidence" value="ECO:0007669"/>
    <property type="project" value="TreeGrafter"/>
</dbReference>
<evidence type="ECO:0000256" key="2">
    <source>
        <dbReference type="ARBA" id="ARBA00001946"/>
    </source>
</evidence>
<dbReference type="FunFam" id="3.60.40.10:FF:000007">
    <property type="entry name" value="Phosphatase 2C and cyclic nucleotide-binding/kinase domain-containing protein"/>
    <property type="match status" value="1"/>
</dbReference>
<dbReference type="SUPFAM" id="SSF51206">
    <property type="entry name" value="cAMP-binding domain-like"/>
    <property type="match status" value="2"/>
</dbReference>
<dbReference type="Pfam" id="PF00027">
    <property type="entry name" value="cNMP_binding"/>
    <property type="match status" value="2"/>
</dbReference>
<dbReference type="InterPro" id="IPR014710">
    <property type="entry name" value="RmlC-like_jellyroll"/>
</dbReference>
<dbReference type="SUPFAM" id="SSF81606">
    <property type="entry name" value="PP2C-like"/>
    <property type="match status" value="1"/>
</dbReference>
<evidence type="ECO:0000259" key="21">
    <source>
        <dbReference type="PROSITE" id="PS50011"/>
    </source>
</evidence>
<dbReference type="InterPro" id="IPR000222">
    <property type="entry name" value="PP2C_BS"/>
</dbReference>
<keyword evidence="15" id="KW-0464">Manganese</keyword>
<keyword evidence="12" id="KW-0067">ATP-binding</keyword>
<comment type="cofactor">
    <cofactor evidence="1">
        <name>Mn(2+)</name>
        <dbReference type="ChEBI" id="CHEBI:29035"/>
    </cofactor>
</comment>
<dbReference type="InterPro" id="IPR018488">
    <property type="entry name" value="cNMP-bd_CS"/>
</dbReference>
<dbReference type="SUPFAM" id="SSF56112">
    <property type="entry name" value="Protein kinase-like (PK-like)"/>
    <property type="match status" value="1"/>
</dbReference>
<dbReference type="PROSITE" id="PS51746">
    <property type="entry name" value="PPM_2"/>
    <property type="match status" value="1"/>
</dbReference>
<dbReference type="Gene3D" id="3.60.40.10">
    <property type="entry name" value="PPM-type phosphatase domain"/>
    <property type="match status" value="1"/>
</dbReference>
<dbReference type="InterPro" id="IPR000719">
    <property type="entry name" value="Prot_kinase_dom"/>
</dbReference>